<feature type="region of interest" description="Disordered" evidence="2">
    <location>
        <begin position="128"/>
        <end position="148"/>
    </location>
</feature>
<keyword evidence="4" id="KW-1185">Reference proteome</keyword>
<dbReference type="InterPro" id="IPR011042">
    <property type="entry name" value="6-blade_b-propeller_TolB-like"/>
</dbReference>
<evidence type="ECO:0000256" key="1">
    <source>
        <dbReference type="ARBA" id="ARBA00009820"/>
    </source>
</evidence>
<dbReference type="OrthoDB" id="39703at2"/>
<name>A0A3B0BV66_9ACTN</name>
<dbReference type="AlphaFoldDB" id="A0A3B0BV66"/>
<dbReference type="SUPFAM" id="SSF82171">
    <property type="entry name" value="DPP6 N-terminal domain-like"/>
    <property type="match status" value="1"/>
</dbReference>
<evidence type="ECO:0000256" key="2">
    <source>
        <dbReference type="SAM" id="MobiDB-lite"/>
    </source>
</evidence>
<dbReference type="InterPro" id="IPR011659">
    <property type="entry name" value="WD40"/>
</dbReference>
<evidence type="ECO:0000313" key="3">
    <source>
        <dbReference type="EMBL" id="RKN76361.1"/>
    </source>
</evidence>
<dbReference type="EMBL" id="RBAM01000002">
    <property type="protein sequence ID" value="RKN76361.1"/>
    <property type="molecule type" value="Genomic_DNA"/>
</dbReference>
<dbReference type="Gene3D" id="2.120.10.30">
    <property type="entry name" value="TolB, C-terminal domain"/>
    <property type="match status" value="2"/>
</dbReference>
<accession>A0A3B0BV66</accession>
<sequence>MRYPNPSGTGPVRQSPPIRQSSRIGRIRRIRRIAVAAALLGGCVTLLPAAPAASAASAGAPPAPPRTERVSVASDGTQADAESWGASLSADGRYAAFASRAGNLVPGAGPAGHVFVRDLRTGRTELVSAASDGTPAGTGGSSPSISGDGRYVVFDSGADLAPGSNPEGSDVFVRDRRTGRTDVLVKNRTAAGGSNHSPVISTDGRYVAFVSARDDLVPGDTNQREDVFVLDRLRGTTRRVSVASDGTQADGMSGYPVISADGSRVGFRTAAGNLAPGGPPKPGKGLARPGLYGFCVHDLRTGRTERAAETYEGLPALVTGGIGLSPDGRYALFSSPERVAEDDTNGAQDVYAKDLLTGATRRLSLAADGSQADGSSYGGAAMSADNRRVFFASDAANLVPGDTNDRQDVFVRDLRTGAVERLNVAADGTQDNGTAGEVRTDLLGRTAVFNSWGSNLVPGDTNGSGDVFVRRLG</sequence>
<proteinExistence type="inferred from homology"/>
<dbReference type="Pfam" id="PF07676">
    <property type="entry name" value="PD40"/>
    <property type="match status" value="1"/>
</dbReference>
<dbReference type="RefSeq" id="WP_120753696.1">
    <property type="nucleotide sequence ID" value="NZ_RBAM01000002.1"/>
</dbReference>
<dbReference type="PANTHER" id="PTHR36842:SF2">
    <property type="entry name" value="SLR0505 PROTEIN"/>
    <property type="match status" value="1"/>
</dbReference>
<comment type="similarity">
    <text evidence="1">Belongs to the TolB family.</text>
</comment>
<gene>
    <name evidence="3" type="ORF">D7231_05005</name>
</gene>
<organism evidence="3 4">
    <name type="scientific">Streptomyces klenkii</name>
    <dbReference type="NCBI Taxonomy" id="1420899"/>
    <lineage>
        <taxon>Bacteria</taxon>
        <taxon>Bacillati</taxon>
        <taxon>Actinomycetota</taxon>
        <taxon>Actinomycetes</taxon>
        <taxon>Kitasatosporales</taxon>
        <taxon>Streptomycetaceae</taxon>
        <taxon>Streptomyces</taxon>
    </lineage>
</organism>
<reference evidence="3 4" key="1">
    <citation type="journal article" date="2015" name="Antonie Van Leeuwenhoek">
        <title>Streptomyces klenkii sp. nov., isolated from deep marine sediment.</title>
        <authorList>
            <person name="Veyisoglu A."/>
            <person name="Sahin N."/>
        </authorList>
    </citation>
    <scope>NUCLEOTIDE SEQUENCE [LARGE SCALE GENOMIC DNA]</scope>
    <source>
        <strain evidence="3 4">KCTC 29202</strain>
    </source>
</reference>
<evidence type="ECO:0000313" key="4">
    <source>
        <dbReference type="Proteomes" id="UP000270343"/>
    </source>
</evidence>
<protein>
    <submittedName>
        <fullName evidence="3">Uncharacterized protein</fullName>
    </submittedName>
</protein>
<dbReference type="PANTHER" id="PTHR36842">
    <property type="entry name" value="PROTEIN TOLB HOMOLOG"/>
    <property type="match status" value="1"/>
</dbReference>
<feature type="region of interest" description="Disordered" evidence="2">
    <location>
        <begin position="1"/>
        <end position="22"/>
    </location>
</feature>
<feature type="region of interest" description="Disordered" evidence="2">
    <location>
        <begin position="55"/>
        <end position="78"/>
    </location>
</feature>
<comment type="caution">
    <text evidence="3">The sequence shown here is derived from an EMBL/GenBank/DDBJ whole genome shotgun (WGS) entry which is preliminary data.</text>
</comment>
<dbReference type="Proteomes" id="UP000270343">
    <property type="component" value="Unassembled WGS sequence"/>
</dbReference>